<keyword evidence="5" id="KW-1185">Reference proteome</keyword>
<evidence type="ECO:0000256" key="1">
    <source>
        <dbReference type="ARBA" id="ARBA00022714"/>
    </source>
</evidence>
<evidence type="ECO:0000313" key="5">
    <source>
        <dbReference type="Proteomes" id="UP001140502"/>
    </source>
</evidence>
<dbReference type="AlphaFoldDB" id="A0A9W8W4I3"/>
<evidence type="ECO:0000259" key="3">
    <source>
        <dbReference type="PROSITE" id="PS51085"/>
    </source>
</evidence>
<dbReference type="GO" id="GO:0051537">
    <property type="term" value="F:2 iron, 2 sulfur cluster binding"/>
    <property type="evidence" value="ECO:0007669"/>
    <property type="project" value="UniProtKB-KW"/>
</dbReference>
<reference evidence="4" key="1">
    <citation type="submission" date="2022-10" db="EMBL/GenBank/DDBJ databases">
        <title>Tapping the CABI collections for fungal endophytes: first genome assemblies for Collariella, Neodidymelliopsis, Ascochyta clinopodiicola, Didymella pomorum, Didymosphaeria variabile, Neocosmospora piperis and Neocucurbitaria cava.</title>
        <authorList>
            <person name="Hill R."/>
        </authorList>
    </citation>
    <scope>NUCLEOTIDE SEQUENCE</scope>
    <source>
        <strain evidence="4">IMI 366586</strain>
    </source>
</reference>
<dbReference type="CDD" id="cd00207">
    <property type="entry name" value="fer2"/>
    <property type="match status" value="1"/>
</dbReference>
<dbReference type="InterPro" id="IPR052353">
    <property type="entry name" value="Benzoxazolinone_Detox_Enz"/>
</dbReference>
<keyword evidence="1" id="KW-0408">Iron</keyword>
<dbReference type="SUPFAM" id="SSF54292">
    <property type="entry name" value="2Fe-2S ferredoxin-like"/>
    <property type="match status" value="1"/>
</dbReference>
<dbReference type="Gene3D" id="3.10.20.30">
    <property type="match status" value="1"/>
</dbReference>
<protein>
    <recommendedName>
        <fullName evidence="3">2Fe-2S ferredoxin-type domain-containing protein</fullName>
    </recommendedName>
</protein>
<dbReference type="InterPro" id="IPR001041">
    <property type="entry name" value="2Fe-2S_ferredoxin-type"/>
</dbReference>
<organism evidence="4 5">
    <name type="scientific">Fusarium piperis</name>
    <dbReference type="NCBI Taxonomy" id="1435070"/>
    <lineage>
        <taxon>Eukaryota</taxon>
        <taxon>Fungi</taxon>
        <taxon>Dikarya</taxon>
        <taxon>Ascomycota</taxon>
        <taxon>Pezizomycotina</taxon>
        <taxon>Sordariomycetes</taxon>
        <taxon>Hypocreomycetidae</taxon>
        <taxon>Hypocreales</taxon>
        <taxon>Nectriaceae</taxon>
        <taxon>Fusarium</taxon>
        <taxon>Fusarium solani species complex</taxon>
    </lineage>
</organism>
<evidence type="ECO:0000256" key="2">
    <source>
        <dbReference type="ARBA" id="ARBA00023014"/>
    </source>
</evidence>
<dbReference type="Proteomes" id="UP001140502">
    <property type="component" value="Unassembled WGS sequence"/>
</dbReference>
<dbReference type="PROSITE" id="PS00197">
    <property type="entry name" value="2FE2S_FER_1"/>
    <property type="match status" value="1"/>
</dbReference>
<sequence length="113" mass="12477">MTAAAKEAVQKYGIPADEVYFEAFAAEVTGDAFEVQMLNRADKLVRVDGEESLLEVLRREFDHVPSSCEVGNCGTCKVKVNTGRRARGTALSEEKKRRAMLAYMALMTPEKSS</sequence>
<dbReference type="InterPro" id="IPR006058">
    <property type="entry name" value="2Fe2S_fd_BS"/>
</dbReference>
<dbReference type="PANTHER" id="PTHR30212:SF2">
    <property type="entry name" value="PROTEIN YIIM"/>
    <property type="match status" value="1"/>
</dbReference>
<dbReference type="PROSITE" id="PS51085">
    <property type="entry name" value="2FE2S_FER_2"/>
    <property type="match status" value="1"/>
</dbReference>
<dbReference type="PANTHER" id="PTHR30212">
    <property type="entry name" value="PROTEIN YIIM"/>
    <property type="match status" value="1"/>
</dbReference>
<name>A0A9W8W4I3_9HYPO</name>
<keyword evidence="2" id="KW-0411">Iron-sulfur</keyword>
<comment type="caution">
    <text evidence="4">The sequence shown here is derived from an EMBL/GenBank/DDBJ whole genome shotgun (WGS) entry which is preliminary data.</text>
</comment>
<feature type="domain" description="2Fe-2S ferredoxin-type" evidence="3">
    <location>
        <begin position="33"/>
        <end position="113"/>
    </location>
</feature>
<dbReference type="Pfam" id="PF00111">
    <property type="entry name" value="Fer2"/>
    <property type="match status" value="1"/>
</dbReference>
<evidence type="ECO:0000313" key="4">
    <source>
        <dbReference type="EMBL" id="KAJ4311182.1"/>
    </source>
</evidence>
<dbReference type="InterPro" id="IPR036010">
    <property type="entry name" value="2Fe-2S_ferredoxin-like_sf"/>
</dbReference>
<accession>A0A9W8W4I3</accession>
<dbReference type="EMBL" id="JAPEUR010000342">
    <property type="protein sequence ID" value="KAJ4311182.1"/>
    <property type="molecule type" value="Genomic_DNA"/>
</dbReference>
<proteinExistence type="predicted"/>
<dbReference type="InterPro" id="IPR012675">
    <property type="entry name" value="Beta-grasp_dom_sf"/>
</dbReference>
<dbReference type="OrthoDB" id="3945418at2759"/>
<gene>
    <name evidence="4" type="ORF">N0V84_010576</name>
</gene>
<keyword evidence="1" id="KW-0479">Metal-binding</keyword>
<keyword evidence="1" id="KW-0001">2Fe-2S</keyword>